<protein>
    <submittedName>
        <fullName evidence="1">27558_t:CDS:1</fullName>
    </submittedName>
</protein>
<feature type="non-terminal residue" evidence="1">
    <location>
        <position position="49"/>
    </location>
</feature>
<dbReference type="AlphaFoldDB" id="A0A9N9KAN0"/>
<dbReference type="Proteomes" id="UP000789405">
    <property type="component" value="Unassembled WGS sequence"/>
</dbReference>
<evidence type="ECO:0000313" key="1">
    <source>
        <dbReference type="EMBL" id="CAG8818636.1"/>
    </source>
</evidence>
<organism evidence="1 2">
    <name type="scientific">Dentiscutata erythropus</name>
    <dbReference type="NCBI Taxonomy" id="1348616"/>
    <lineage>
        <taxon>Eukaryota</taxon>
        <taxon>Fungi</taxon>
        <taxon>Fungi incertae sedis</taxon>
        <taxon>Mucoromycota</taxon>
        <taxon>Glomeromycotina</taxon>
        <taxon>Glomeromycetes</taxon>
        <taxon>Diversisporales</taxon>
        <taxon>Gigasporaceae</taxon>
        <taxon>Dentiscutata</taxon>
    </lineage>
</organism>
<sequence length="49" mass="5858">MKVLRTYKKMMESSLDFRQEEKVQICGDYIVAVWCVRINSRASRFQVDV</sequence>
<gene>
    <name evidence="1" type="ORF">DERYTH_LOCUS26656</name>
</gene>
<name>A0A9N9KAN0_9GLOM</name>
<comment type="caution">
    <text evidence="1">The sequence shown here is derived from an EMBL/GenBank/DDBJ whole genome shotgun (WGS) entry which is preliminary data.</text>
</comment>
<evidence type="ECO:0000313" key="2">
    <source>
        <dbReference type="Proteomes" id="UP000789405"/>
    </source>
</evidence>
<proteinExistence type="predicted"/>
<reference evidence="1" key="1">
    <citation type="submission" date="2021-06" db="EMBL/GenBank/DDBJ databases">
        <authorList>
            <person name="Kallberg Y."/>
            <person name="Tangrot J."/>
            <person name="Rosling A."/>
        </authorList>
    </citation>
    <scope>NUCLEOTIDE SEQUENCE</scope>
    <source>
        <strain evidence="1">MA453B</strain>
    </source>
</reference>
<accession>A0A9N9KAN0</accession>
<keyword evidence="2" id="KW-1185">Reference proteome</keyword>
<dbReference type="EMBL" id="CAJVPY010056802">
    <property type="protein sequence ID" value="CAG8818636.1"/>
    <property type="molecule type" value="Genomic_DNA"/>
</dbReference>